<name>A0A4R1BJW5_9BACT</name>
<dbReference type="Pfam" id="PF00266">
    <property type="entry name" value="Aminotran_5"/>
    <property type="match status" value="1"/>
</dbReference>
<dbReference type="OrthoDB" id="9804366at2"/>
<dbReference type="AlphaFoldDB" id="A0A4R1BJW5"/>
<proteinExistence type="predicted"/>
<feature type="domain" description="Aminotransferase class V" evidence="2">
    <location>
        <begin position="67"/>
        <end position="389"/>
    </location>
</feature>
<keyword evidence="1" id="KW-0663">Pyridoxal phosphate</keyword>
<dbReference type="SUPFAM" id="SSF53383">
    <property type="entry name" value="PLP-dependent transferases"/>
    <property type="match status" value="1"/>
</dbReference>
<keyword evidence="3" id="KW-0808">Transferase</keyword>
<dbReference type="InterPro" id="IPR015424">
    <property type="entry name" value="PyrdxlP-dep_Trfase"/>
</dbReference>
<dbReference type="InterPro" id="IPR000192">
    <property type="entry name" value="Aminotrans_V_dom"/>
</dbReference>
<evidence type="ECO:0000259" key="2">
    <source>
        <dbReference type="Pfam" id="PF00266"/>
    </source>
</evidence>
<organism evidence="3 4">
    <name type="scientific">Flaviaesturariibacter flavus</name>
    <dbReference type="NCBI Taxonomy" id="2502780"/>
    <lineage>
        <taxon>Bacteria</taxon>
        <taxon>Pseudomonadati</taxon>
        <taxon>Bacteroidota</taxon>
        <taxon>Chitinophagia</taxon>
        <taxon>Chitinophagales</taxon>
        <taxon>Chitinophagaceae</taxon>
        <taxon>Flaviaestuariibacter</taxon>
    </lineage>
</organism>
<accession>A0A4R1BJW5</accession>
<protein>
    <submittedName>
        <fullName evidence="3">Aminotransferase class V-fold PLP-dependent enzyme</fullName>
    </submittedName>
</protein>
<dbReference type="Proteomes" id="UP000295334">
    <property type="component" value="Unassembled WGS sequence"/>
</dbReference>
<dbReference type="InterPro" id="IPR015422">
    <property type="entry name" value="PyrdxlP-dep_Trfase_small"/>
</dbReference>
<dbReference type="RefSeq" id="WP_131447651.1">
    <property type="nucleotide sequence ID" value="NZ_SJZI01000008.1"/>
</dbReference>
<dbReference type="InterPro" id="IPR015421">
    <property type="entry name" value="PyrdxlP-dep_Trfase_major"/>
</dbReference>
<dbReference type="Gene3D" id="3.40.640.10">
    <property type="entry name" value="Type I PLP-dependent aspartate aminotransferase-like (Major domain)"/>
    <property type="match status" value="1"/>
</dbReference>
<dbReference type="GO" id="GO:0008483">
    <property type="term" value="F:transaminase activity"/>
    <property type="evidence" value="ECO:0007669"/>
    <property type="project" value="UniProtKB-KW"/>
</dbReference>
<comment type="caution">
    <text evidence="3">The sequence shown here is derived from an EMBL/GenBank/DDBJ whole genome shotgun (WGS) entry which is preliminary data.</text>
</comment>
<evidence type="ECO:0000313" key="4">
    <source>
        <dbReference type="Proteomes" id="UP000295334"/>
    </source>
</evidence>
<dbReference type="PANTHER" id="PTHR43092">
    <property type="entry name" value="L-CYSTEINE DESULFHYDRASE"/>
    <property type="match status" value="1"/>
</dbReference>
<dbReference type="Gene3D" id="3.90.1150.10">
    <property type="entry name" value="Aspartate Aminotransferase, domain 1"/>
    <property type="match status" value="1"/>
</dbReference>
<sequence length="427" mass="48698">MSRRSFLRHASLLTTGLFTGLLQPAWSRNLNSALREAEGVQPADLAGEEEFWFYVQQAFTGTPNIINLNSGGVSPCPRVVAEAMKQNFDYINEAPSLYMWRQLDQGREPLRRSFAAFAGCDHEEIAFNRNTSEGLDTVIFGLPLRRGDEVVLCRQDYNHAVFSWQQREKREGVKLNWVDLRLPSEDEAYLVRQYVEAFTPNTRVVLLTHMINWNGQLLPVARIAAEARKRGILVLVDGAHSFAQLDFRIADLGADFFVTSLHKWTYAPIGTGALWMRKERAAELWPLHGTDRLTETNIRKFESLGTRPFYIEQATGKAVEFNEGIGLARKQQRLHYLKNYWMERVKDLPGIRFGTSTDPKWGCAIGLVSFEGKKPQELDAFLFNNYKVHCTTTEWNGLSGVRITPNVFTTTKQLDVLVEGIRAYAMR</sequence>
<gene>
    <name evidence="3" type="ORF">EPD60_05475</name>
</gene>
<keyword evidence="4" id="KW-1185">Reference proteome</keyword>
<dbReference type="EMBL" id="SJZI01000008">
    <property type="protein sequence ID" value="TCJ17641.1"/>
    <property type="molecule type" value="Genomic_DNA"/>
</dbReference>
<evidence type="ECO:0000256" key="1">
    <source>
        <dbReference type="ARBA" id="ARBA00022898"/>
    </source>
</evidence>
<evidence type="ECO:0000313" key="3">
    <source>
        <dbReference type="EMBL" id="TCJ17641.1"/>
    </source>
</evidence>
<keyword evidence="3" id="KW-0032">Aminotransferase</keyword>
<reference evidence="3 4" key="1">
    <citation type="submission" date="2019-03" db="EMBL/GenBank/DDBJ databases">
        <authorList>
            <person name="Kim M.K.M."/>
        </authorList>
    </citation>
    <scope>NUCLEOTIDE SEQUENCE [LARGE SCALE GENOMIC DNA]</scope>
    <source>
        <strain evidence="3 4">17J68-12</strain>
    </source>
</reference>
<dbReference type="PANTHER" id="PTHR43092:SF6">
    <property type="entry name" value="BLR1280 PROTEIN"/>
    <property type="match status" value="1"/>
</dbReference>